<gene>
    <name evidence="1" type="ORF">L195_g061586</name>
</gene>
<evidence type="ECO:0000313" key="1">
    <source>
        <dbReference type="EMBL" id="PNX63356.1"/>
    </source>
</evidence>
<dbReference type="AlphaFoldDB" id="A0A2K3KAN0"/>
<dbReference type="Proteomes" id="UP000236291">
    <property type="component" value="Unassembled WGS sequence"/>
</dbReference>
<proteinExistence type="predicted"/>
<sequence length="38" mass="4095">AGFVCLAYYCTACAHRRACNLCLQLVSSLQAVDCNLVT</sequence>
<organism evidence="1 2">
    <name type="scientific">Trifolium pratense</name>
    <name type="common">Red clover</name>
    <dbReference type="NCBI Taxonomy" id="57577"/>
    <lineage>
        <taxon>Eukaryota</taxon>
        <taxon>Viridiplantae</taxon>
        <taxon>Streptophyta</taxon>
        <taxon>Embryophyta</taxon>
        <taxon>Tracheophyta</taxon>
        <taxon>Spermatophyta</taxon>
        <taxon>Magnoliopsida</taxon>
        <taxon>eudicotyledons</taxon>
        <taxon>Gunneridae</taxon>
        <taxon>Pentapetalae</taxon>
        <taxon>rosids</taxon>
        <taxon>fabids</taxon>
        <taxon>Fabales</taxon>
        <taxon>Fabaceae</taxon>
        <taxon>Papilionoideae</taxon>
        <taxon>50 kb inversion clade</taxon>
        <taxon>NPAAA clade</taxon>
        <taxon>Hologalegina</taxon>
        <taxon>IRL clade</taxon>
        <taxon>Trifolieae</taxon>
        <taxon>Trifolium</taxon>
    </lineage>
</organism>
<evidence type="ECO:0000313" key="2">
    <source>
        <dbReference type="Proteomes" id="UP000236291"/>
    </source>
</evidence>
<accession>A0A2K3KAN0</accession>
<comment type="caution">
    <text evidence="1">The sequence shown here is derived from an EMBL/GenBank/DDBJ whole genome shotgun (WGS) entry which is preliminary data.</text>
</comment>
<feature type="non-terminal residue" evidence="1">
    <location>
        <position position="1"/>
    </location>
</feature>
<dbReference type="EMBL" id="ASHM01154567">
    <property type="protein sequence ID" value="PNX63356.1"/>
    <property type="molecule type" value="Genomic_DNA"/>
</dbReference>
<protein>
    <submittedName>
        <fullName evidence="1">Uncharacterized protein</fullName>
    </submittedName>
</protein>
<reference evidence="1 2" key="1">
    <citation type="journal article" date="2014" name="Am. J. Bot.">
        <title>Genome assembly and annotation for red clover (Trifolium pratense; Fabaceae).</title>
        <authorList>
            <person name="Istvanek J."/>
            <person name="Jaros M."/>
            <person name="Krenek A."/>
            <person name="Repkova J."/>
        </authorList>
    </citation>
    <scope>NUCLEOTIDE SEQUENCE [LARGE SCALE GENOMIC DNA]</scope>
    <source>
        <strain evidence="2">cv. Tatra</strain>
        <tissue evidence="1">Young leaves</tissue>
    </source>
</reference>
<name>A0A2K3KAN0_TRIPR</name>
<reference evidence="1 2" key="2">
    <citation type="journal article" date="2017" name="Front. Plant Sci.">
        <title>Gene Classification and Mining of Molecular Markers Useful in Red Clover (Trifolium pratense) Breeding.</title>
        <authorList>
            <person name="Istvanek J."/>
            <person name="Dluhosova J."/>
            <person name="Dluhos P."/>
            <person name="Patkova L."/>
            <person name="Nedelnik J."/>
            <person name="Repkova J."/>
        </authorList>
    </citation>
    <scope>NUCLEOTIDE SEQUENCE [LARGE SCALE GENOMIC DNA]</scope>
    <source>
        <strain evidence="2">cv. Tatra</strain>
        <tissue evidence="1">Young leaves</tissue>
    </source>
</reference>